<proteinExistence type="predicted"/>
<gene>
    <name evidence="2" type="ORF">MNOR_LOCUS35990</name>
</gene>
<feature type="compositionally biased region" description="Polar residues" evidence="1">
    <location>
        <begin position="706"/>
        <end position="732"/>
    </location>
</feature>
<feature type="compositionally biased region" description="Polar residues" evidence="1">
    <location>
        <begin position="360"/>
        <end position="378"/>
    </location>
</feature>
<feature type="region of interest" description="Disordered" evidence="1">
    <location>
        <begin position="15"/>
        <end position="117"/>
    </location>
</feature>
<feature type="compositionally biased region" description="Polar residues" evidence="1">
    <location>
        <begin position="438"/>
        <end position="448"/>
    </location>
</feature>
<feature type="region of interest" description="Disordered" evidence="1">
    <location>
        <begin position="680"/>
        <end position="742"/>
    </location>
</feature>
<keyword evidence="3" id="KW-1185">Reference proteome</keyword>
<dbReference type="Proteomes" id="UP001497623">
    <property type="component" value="Unassembled WGS sequence"/>
</dbReference>
<evidence type="ECO:0000313" key="3">
    <source>
        <dbReference type="Proteomes" id="UP001497623"/>
    </source>
</evidence>
<organism evidence="2 3">
    <name type="scientific">Meganyctiphanes norvegica</name>
    <name type="common">Northern krill</name>
    <name type="synonym">Thysanopoda norvegica</name>
    <dbReference type="NCBI Taxonomy" id="48144"/>
    <lineage>
        <taxon>Eukaryota</taxon>
        <taxon>Metazoa</taxon>
        <taxon>Ecdysozoa</taxon>
        <taxon>Arthropoda</taxon>
        <taxon>Crustacea</taxon>
        <taxon>Multicrustacea</taxon>
        <taxon>Malacostraca</taxon>
        <taxon>Eumalacostraca</taxon>
        <taxon>Eucarida</taxon>
        <taxon>Euphausiacea</taxon>
        <taxon>Euphausiidae</taxon>
        <taxon>Meganyctiphanes</taxon>
    </lineage>
</organism>
<feature type="non-terminal residue" evidence="2">
    <location>
        <position position="742"/>
    </location>
</feature>
<feature type="region of interest" description="Disordered" evidence="1">
    <location>
        <begin position="466"/>
        <end position="495"/>
    </location>
</feature>
<dbReference type="AlphaFoldDB" id="A0AAV2SCT4"/>
<feature type="region of interest" description="Disordered" evidence="1">
    <location>
        <begin position="360"/>
        <end position="450"/>
    </location>
</feature>
<feature type="compositionally biased region" description="Basic and acidic residues" evidence="1">
    <location>
        <begin position="86"/>
        <end position="105"/>
    </location>
</feature>
<comment type="caution">
    <text evidence="2">The sequence shown here is derived from an EMBL/GenBank/DDBJ whole genome shotgun (WGS) entry which is preliminary data.</text>
</comment>
<evidence type="ECO:0000256" key="1">
    <source>
        <dbReference type="SAM" id="MobiDB-lite"/>
    </source>
</evidence>
<sequence length="742" mass="82919">MSDIDLVVQEECKGMEFSMCHESSVSKSPPMHRSPPCSPKHKSPAPRSPTPPADDWYCRRSTSPPDRENSQSKNSRSHSRRSCTPPDREIPDRRSLTPPNKDPRLRKSSTPPDQEIISNPIDIELGAEKISKLSVEGEFTELEKDGNQNVLPETNILESDDLVYKDNSLAMSKLKVQRNLPISKEENKSIANEEISQNIETKDILFNLVEGSKKSIDDIDKSRLLETLNSLKNCTIEVDKNSITLDKKHSIELSDENSTKNNKNLSENLEMACELLSSPLCNDERLQTSIEHEDKERGNNSMEENDLTIFSSQKVILESQKDISISNSSFTQELKTSIKEYSRPPEPPSGNILAQENKITIKSEISQNTSDTESTSIETRTEDCSSEKNTSTEEASDTGYLTEMSTSPSRDEYKLMPPAFADVSKYLTPSPERGAASVYSTPWESPATTPEREYLMPPVISIPFGTPTISPGKENVEISSEYSTASKSSTSSHEEVKTLDPVYASSFKSTSPDRDIIEIKPIYSSLFVSPATSPIREVSSLPPIYSSVFQSPATSPDRDFNFMPAVYSTHFKSPTTTPDRDSLIAQLIPPVFSTPWRPLTTSPERDIALMPPVFSKSYRYASPDKDDIKLVQEILMRPVYSQTWRPTLSPSPIRIIAPDVIVDSPVDEALCSPVFSSPFRSPRPSPERAWKSVTPSPERYFDSETDFTSIQPPQPVYYTSGTAWSEESTTSPERVLFLSSEQ</sequence>
<dbReference type="EMBL" id="CAXKWB010062868">
    <property type="protein sequence ID" value="CAL4185821.1"/>
    <property type="molecule type" value="Genomic_DNA"/>
</dbReference>
<reference evidence="2 3" key="1">
    <citation type="submission" date="2024-05" db="EMBL/GenBank/DDBJ databases">
        <authorList>
            <person name="Wallberg A."/>
        </authorList>
    </citation>
    <scope>NUCLEOTIDE SEQUENCE [LARGE SCALE GENOMIC DNA]</scope>
</reference>
<protein>
    <submittedName>
        <fullName evidence="2">Uncharacterized protein</fullName>
    </submittedName>
</protein>
<accession>A0AAV2SCT4</accession>
<evidence type="ECO:0000313" key="2">
    <source>
        <dbReference type="EMBL" id="CAL4185821.1"/>
    </source>
</evidence>
<feature type="compositionally biased region" description="Low complexity" evidence="1">
    <location>
        <begin position="477"/>
        <end position="491"/>
    </location>
</feature>
<name>A0AAV2SCT4_MEGNR</name>